<reference evidence="4" key="1">
    <citation type="journal article" date="2021" name="Open Biol.">
        <title>Shared evolutionary footprints suggest mitochondrial oxidative damage underlies multiple complex I losses in fungi.</title>
        <authorList>
            <person name="Schikora-Tamarit M.A."/>
            <person name="Marcet-Houben M."/>
            <person name="Nosek J."/>
            <person name="Gabaldon T."/>
        </authorList>
    </citation>
    <scope>NUCLEOTIDE SEQUENCE</scope>
    <source>
        <strain evidence="4">CBS6075</strain>
    </source>
</reference>
<evidence type="ECO:0000313" key="4">
    <source>
        <dbReference type="EMBL" id="KAH3669261.1"/>
    </source>
</evidence>
<evidence type="ECO:0000256" key="1">
    <source>
        <dbReference type="ARBA" id="ARBA00004141"/>
    </source>
</evidence>
<dbReference type="PANTHER" id="PTHR11360:SF315">
    <property type="entry name" value="TRANSPORTER MCH2-RELATED"/>
    <property type="match status" value="1"/>
</dbReference>
<dbReference type="OrthoDB" id="6499973at2759"/>
<dbReference type="Gene3D" id="1.20.1250.20">
    <property type="entry name" value="MFS general substrate transporter like domains"/>
    <property type="match status" value="2"/>
</dbReference>
<dbReference type="PANTHER" id="PTHR11360">
    <property type="entry name" value="MONOCARBOXYLATE TRANSPORTER"/>
    <property type="match status" value="1"/>
</dbReference>
<sequence length="458" mass="50612">MQQSETVPQIIEEKPVVDPQSEIPNKFRGRGLTSVIGCLLFAFNSWGANSAYAIYYQEYLNSDVFPGTSKYEYGIVGGLTFGSGLTFGPLINFLVGKIGLKPTIGIGVVFQFVSLMLASFATKFWQLALTQGVWQGLSLALIAIPNIVVIPQWFSSGKGGKRNLALGFSAAGSGFGGILYNIGMEKLLTNHGYQWSMRTQAILCAFLNIIALILIQSRNKHIKPIFKVYDKVVWTNFGVWCLFAWIMFTLFGYVTLMYNLGDFTRSLGYGSTEASVVSTMVSVGILYGRPSIGQVSDIFGPVNMTIVASWLVSLFALAMWIPCRNYQTALVFALFEGSLMGTIWVTMPSMASALIGLRKLGIAMSLAWIACGLFGFTSPILGIALKKDGPENPTQYQNAAIFVGLCYFAAGVMLVIMRGWMLARRQLVDTTKEEELWSVRVPIRSAFIRVFDWRFYKV</sequence>
<feature type="transmembrane region" description="Helical" evidence="3">
    <location>
        <begin position="163"/>
        <end position="183"/>
    </location>
</feature>
<feature type="transmembrane region" description="Helical" evidence="3">
    <location>
        <begin position="32"/>
        <end position="55"/>
    </location>
</feature>
<comment type="similarity">
    <text evidence="2">Belongs to the major facilitator superfamily. Monocarboxylate porter (TC 2.A.1.13) family.</text>
</comment>
<keyword evidence="5" id="KW-1185">Reference proteome</keyword>
<dbReference type="InterPro" id="IPR036259">
    <property type="entry name" value="MFS_trans_sf"/>
</dbReference>
<organism evidence="4 5">
    <name type="scientific">Ogataea philodendri</name>
    <dbReference type="NCBI Taxonomy" id="1378263"/>
    <lineage>
        <taxon>Eukaryota</taxon>
        <taxon>Fungi</taxon>
        <taxon>Dikarya</taxon>
        <taxon>Ascomycota</taxon>
        <taxon>Saccharomycotina</taxon>
        <taxon>Pichiomycetes</taxon>
        <taxon>Pichiales</taxon>
        <taxon>Pichiaceae</taxon>
        <taxon>Ogataea</taxon>
    </lineage>
</organism>
<feature type="transmembrane region" description="Helical" evidence="3">
    <location>
        <begin position="266"/>
        <end position="287"/>
    </location>
</feature>
<feature type="transmembrane region" description="Helical" evidence="3">
    <location>
        <begin position="133"/>
        <end position="151"/>
    </location>
</feature>
<feature type="transmembrane region" description="Helical" evidence="3">
    <location>
        <begin position="237"/>
        <end position="260"/>
    </location>
</feature>
<feature type="transmembrane region" description="Helical" evidence="3">
    <location>
        <begin position="327"/>
        <end position="348"/>
    </location>
</feature>
<keyword evidence="3" id="KW-0472">Membrane</keyword>
<dbReference type="InterPro" id="IPR011701">
    <property type="entry name" value="MFS"/>
</dbReference>
<proteinExistence type="inferred from homology"/>
<comment type="subcellular location">
    <subcellularLocation>
        <location evidence="1">Membrane</location>
        <topology evidence="1">Multi-pass membrane protein</topology>
    </subcellularLocation>
</comment>
<feature type="transmembrane region" description="Helical" evidence="3">
    <location>
        <begin position="195"/>
        <end position="216"/>
    </location>
</feature>
<keyword evidence="3" id="KW-1133">Transmembrane helix</keyword>
<feature type="transmembrane region" description="Helical" evidence="3">
    <location>
        <begin position="360"/>
        <end position="384"/>
    </location>
</feature>
<dbReference type="Pfam" id="PF07690">
    <property type="entry name" value="MFS_1"/>
    <property type="match status" value="1"/>
</dbReference>
<dbReference type="EMBL" id="JAEUBE010000137">
    <property type="protein sequence ID" value="KAH3669261.1"/>
    <property type="molecule type" value="Genomic_DNA"/>
</dbReference>
<feature type="transmembrane region" description="Helical" evidence="3">
    <location>
        <begin position="299"/>
        <end position="321"/>
    </location>
</feature>
<feature type="transmembrane region" description="Helical" evidence="3">
    <location>
        <begin position="75"/>
        <end position="95"/>
    </location>
</feature>
<evidence type="ECO:0000256" key="3">
    <source>
        <dbReference type="SAM" id="Phobius"/>
    </source>
</evidence>
<feature type="transmembrane region" description="Helical" evidence="3">
    <location>
        <begin position="102"/>
        <end position="121"/>
    </location>
</feature>
<name>A0A9P8T8R6_9ASCO</name>
<protein>
    <submittedName>
        <fullName evidence="4">Uncharacterized protein</fullName>
    </submittedName>
</protein>
<dbReference type="Proteomes" id="UP000769157">
    <property type="component" value="Unassembled WGS sequence"/>
</dbReference>
<feature type="transmembrane region" description="Helical" evidence="3">
    <location>
        <begin position="396"/>
        <end position="417"/>
    </location>
</feature>
<dbReference type="AlphaFoldDB" id="A0A9P8T8R6"/>
<gene>
    <name evidence="4" type="ORF">OGAPHI_001382</name>
</gene>
<evidence type="ECO:0000313" key="5">
    <source>
        <dbReference type="Proteomes" id="UP000769157"/>
    </source>
</evidence>
<accession>A0A9P8T8R6</accession>
<evidence type="ECO:0000256" key="2">
    <source>
        <dbReference type="ARBA" id="ARBA00006727"/>
    </source>
</evidence>
<dbReference type="GO" id="GO:0022857">
    <property type="term" value="F:transmembrane transporter activity"/>
    <property type="evidence" value="ECO:0007669"/>
    <property type="project" value="InterPro"/>
</dbReference>
<dbReference type="InterPro" id="IPR050327">
    <property type="entry name" value="Proton-linked_MCT"/>
</dbReference>
<dbReference type="GeneID" id="70233350"/>
<reference evidence="4" key="2">
    <citation type="submission" date="2021-01" db="EMBL/GenBank/DDBJ databases">
        <authorList>
            <person name="Schikora-Tamarit M.A."/>
        </authorList>
    </citation>
    <scope>NUCLEOTIDE SEQUENCE</scope>
    <source>
        <strain evidence="4">CBS6075</strain>
    </source>
</reference>
<keyword evidence="3" id="KW-0812">Transmembrane</keyword>
<dbReference type="RefSeq" id="XP_046063524.1">
    <property type="nucleotide sequence ID" value="XM_046202137.1"/>
</dbReference>
<comment type="caution">
    <text evidence="4">The sequence shown here is derived from an EMBL/GenBank/DDBJ whole genome shotgun (WGS) entry which is preliminary data.</text>
</comment>
<dbReference type="GO" id="GO:0016020">
    <property type="term" value="C:membrane"/>
    <property type="evidence" value="ECO:0007669"/>
    <property type="project" value="UniProtKB-SubCell"/>
</dbReference>
<dbReference type="SUPFAM" id="SSF103473">
    <property type="entry name" value="MFS general substrate transporter"/>
    <property type="match status" value="1"/>
</dbReference>